<dbReference type="GO" id="GO:0022625">
    <property type="term" value="C:cytosolic large ribosomal subunit"/>
    <property type="evidence" value="ECO:0007669"/>
    <property type="project" value="InterPro"/>
</dbReference>
<feature type="region of interest" description="Disordered" evidence="7">
    <location>
        <begin position="239"/>
        <end position="270"/>
    </location>
</feature>
<comment type="caution">
    <text evidence="8">The sequence shown here is derived from an EMBL/GenBank/DDBJ whole genome shotgun (WGS) entry which is preliminary data.</text>
</comment>
<protein>
    <recommendedName>
        <fullName evidence="5">Large ribosomal subunit protein uL29</fullName>
    </recommendedName>
    <alternativeName>
        <fullName evidence="6">60S ribosomal protein L35</fullName>
    </alternativeName>
</protein>
<reference evidence="8 9" key="1">
    <citation type="journal article" date="2019" name="Mol. Ecol. Resour.">
        <title>Improving Illumina assemblies with Hi-C and long reads: an example with the North African dromedary.</title>
        <authorList>
            <person name="Elbers J.P."/>
            <person name="Rogers M.F."/>
            <person name="Perelman P.L."/>
            <person name="Proskuryakova A.A."/>
            <person name="Serdyukova N.A."/>
            <person name="Johnson W.E."/>
            <person name="Horin P."/>
            <person name="Corander J."/>
            <person name="Murphy D."/>
            <person name="Burger P.A."/>
        </authorList>
    </citation>
    <scope>NUCLEOTIDE SEQUENCE [LARGE SCALE GENOMIC DNA]</scope>
    <source>
        <strain evidence="8">Drom800</strain>
        <tissue evidence="8">Blood</tissue>
    </source>
</reference>
<dbReference type="EMBL" id="JWIN03000009">
    <property type="protein sequence ID" value="KAB1274337.1"/>
    <property type="molecule type" value="Genomic_DNA"/>
</dbReference>
<gene>
    <name evidence="8" type="ORF">Cadr_000012367</name>
</gene>
<dbReference type="Gene3D" id="1.10.287.310">
    <property type="match status" value="1"/>
</dbReference>
<evidence type="ECO:0000256" key="1">
    <source>
        <dbReference type="ARBA" id="ARBA00009254"/>
    </source>
</evidence>
<evidence type="ECO:0000313" key="9">
    <source>
        <dbReference type="Proteomes" id="UP000299084"/>
    </source>
</evidence>
<feature type="compositionally biased region" description="Basic and acidic residues" evidence="7">
    <location>
        <begin position="308"/>
        <end position="318"/>
    </location>
</feature>
<dbReference type="InterPro" id="IPR045059">
    <property type="entry name" value="Ribosomal_uL29_euk"/>
</dbReference>
<sequence length="513" mass="56816">MVSVLQWRLQISPPGNSGTPSWLWVAQVAFLGSGPVQKTFAPIVGRRLAATFIAPSLRSFGVLCKGRDSAAVCEVEFREAGGTGGIFLVLRVGRKSCSRRRLDLQARSLEVRIGLAQWRVRTPRPGHRAMVPTEGVEGATWRWLGLVLSAPMGSLVSLSVDVNSPRTCWWGSSALKIRPTLSGALVKTVNRILALFVAPNWKQAEGPLTDKRIDKTMVPYGGPSTEGTQTLHMAKNPGIVTGNPSYDPNLPLLLPPPQVTPNFSGRHSRPENTFLEYSRLNLTSTTLSETALYPRPPPPPGLRGPGRRAREPLSRKETGPPPLGGRQKSRPNAMARTEMPWSRNFIGSTPAQGLLGNAVLTAQCRTCAPHQLLLKQRRNKLDHYAIIKFPLTTKSAMKKIEDNKTLAFIVDVKANKYQIKQAVKKLYDIDVAKKKKEVLKQMEDLRVKISQLRNAKVTGGMASKLSKIRVVRKSIALVLAVINQTQKENLRKFYKGKKYKLLDLRPKKRCARC</sequence>
<evidence type="ECO:0000256" key="5">
    <source>
        <dbReference type="ARBA" id="ARBA00035204"/>
    </source>
</evidence>
<comment type="similarity">
    <text evidence="1">Belongs to the universal ribosomal protein uL29 family.</text>
</comment>
<evidence type="ECO:0000256" key="7">
    <source>
        <dbReference type="SAM" id="MobiDB-lite"/>
    </source>
</evidence>
<evidence type="ECO:0000256" key="2">
    <source>
        <dbReference type="ARBA" id="ARBA00011133"/>
    </source>
</evidence>
<dbReference type="PANTHER" id="PTHR45722">
    <property type="entry name" value="60S RIBOSOMAL PROTEIN L35"/>
    <property type="match status" value="1"/>
</dbReference>
<accession>A0A5N4DTE9</accession>
<comment type="subunit">
    <text evidence="2">Component of the large ribosomal subunit.</text>
</comment>
<dbReference type="SUPFAM" id="SSF46561">
    <property type="entry name" value="Ribosomal protein L29 (L29p)"/>
    <property type="match status" value="1"/>
</dbReference>
<dbReference type="FunFam" id="1.10.287.310:FF:000002">
    <property type="entry name" value="60S ribosomal protein L35"/>
    <property type="match status" value="1"/>
</dbReference>
<dbReference type="PANTHER" id="PTHR45722:SF2">
    <property type="entry name" value="LARGE RIBOSOMAL SUBUNIT PROTEIN UL29-RELATED"/>
    <property type="match status" value="1"/>
</dbReference>
<keyword evidence="4" id="KW-0687">Ribonucleoprotein</keyword>
<dbReference type="Pfam" id="PF00831">
    <property type="entry name" value="Ribosomal_L29"/>
    <property type="match status" value="1"/>
</dbReference>
<organism evidence="8 9">
    <name type="scientific">Camelus dromedarius</name>
    <name type="common">Dromedary</name>
    <name type="synonym">Arabian camel</name>
    <dbReference type="NCBI Taxonomy" id="9838"/>
    <lineage>
        <taxon>Eukaryota</taxon>
        <taxon>Metazoa</taxon>
        <taxon>Chordata</taxon>
        <taxon>Craniata</taxon>
        <taxon>Vertebrata</taxon>
        <taxon>Euteleostomi</taxon>
        <taxon>Mammalia</taxon>
        <taxon>Eutheria</taxon>
        <taxon>Laurasiatheria</taxon>
        <taxon>Artiodactyla</taxon>
        <taxon>Tylopoda</taxon>
        <taxon>Camelidae</taxon>
        <taxon>Camelus</taxon>
    </lineage>
</organism>
<dbReference type="GO" id="GO:0000463">
    <property type="term" value="P:maturation of LSU-rRNA from tricistronic rRNA transcript (SSU-rRNA, 5.8S rRNA, LSU-rRNA)"/>
    <property type="evidence" value="ECO:0007669"/>
    <property type="project" value="InterPro"/>
</dbReference>
<dbReference type="NCBIfam" id="TIGR00012">
    <property type="entry name" value="L29"/>
    <property type="match status" value="1"/>
</dbReference>
<dbReference type="GO" id="GO:0003729">
    <property type="term" value="F:mRNA binding"/>
    <property type="evidence" value="ECO:0007669"/>
    <property type="project" value="TreeGrafter"/>
</dbReference>
<dbReference type="InterPro" id="IPR036049">
    <property type="entry name" value="Ribosomal_uL29_sf"/>
</dbReference>
<keyword evidence="9" id="KW-1185">Reference proteome</keyword>
<dbReference type="InterPro" id="IPR001854">
    <property type="entry name" value="Ribosomal_uL29"/>
</dbReference>
<dbReference type="GO" id="GO:0006412">
    <property type="term" value="P:translation"/>
    <property type="evidence" value="ECO:0007669"/>
    <property type="project" value="InterPro"/>
</dbReference>
<keyword evidence="3 8" id="KW-0689">Ribosomal protein</keyword>
<evidence type="ECO:0000313" key="8">
    <source>
        <dbReference type="EMBL" id="KAB1274337.1"/>
    </source>
</evidence>
<evidence type="ECO:0000256" key="4">
    <source>
        <dbReference type="ARBA" id="ARBA00023274"/>
    </source>
</evidence>
<dbReference type="CDD" id="cd00427">
    <property type="entry name" value="Ribosomal_L29_HIP"/>
    <property type="match status" value="1"/>
</dbReference>
<dbReference type="GO" id="GO:0003735">
    <property type="term" value="F:structural constituent of ribosome"/>
    <property type="evidence" value="ECO:0007669"/>
    <property type="project" value="InterPro"/>
</dbReference>
<dbReference type="AlphaFoldDB" id="A0A5N4DTE9"/>
<evidence type="ECO:0000256" key="6">
    <source>
        <dbReference type="ARBA" id="ARBA00035334"/>
    </source>
</evidence>
<dbReference type="Proteomes" id="UP000299084">
    <property type="component" value="Unassembled WGS sequence"/>
</dbReference>
<feature type="region of interest" description="Disordered" evidence="7">
    <location>
        <begin position="286"/>
        <end position="334"/>
    </location>
</feature>
<dbReference type="InterPro" id="IPR012678">
    <property type="entry name" value="Ribosomal_uL23/eL15/eS24_sf"/>
</dbReference>
<name>A0A5N4DTE9_CAMDR</name>
<evidence type="ECO:0000256" key="3">
    <source>
        <dbReference type="ARBA" id="ARBA00022980"/>
    </source>
</evidence>
<dbReference type="SUPFAM" id="SSF54189">
    <property type="entry name" value="Ribosomal proteins S24e, L23 and L15e"/>
    <property type="match status" value="1"/>
</dbReference>
<proteinExistence type="inferred from homology"/>